<dbReference type="SUPFAM" id="SSF52172">
    <property type="entry name" value="CheY-like"/>
    <property type="match status" value="1"/>
</dbReference>
<dbReference type="Proteomes" id="UP000715781">
    <property type="component" value="Unassembled WGS sequence"/>
</dbReference>
<feature type="modified residue" description="4-aspartylphosphate" evidence="2">
    <location>
        <position position="58"/>
    </location>
</feature>
<sequence length="127" mass="14378">MEGFIKRILICDDVADNTFLLQTILQAEDCQIEIVDSGAAVLEKLEIDPNHPNLLILDVQMPKMDGFEVARRLRESAEFQFIPIMLVTGLNEDDINKALDIKIDGLIQKPFDPDVVIDQVRTILDRS</sequence>
<comment type="caution">
    <text evidence="4">The sequence shown here is derived from an EMBL/GenBank/DDBJ whole genome shotgun (WGS) entry which is preliminary data.</text>
</comment>
<dbReference type="PANTHER" id="PTHR44591">
    <property type="entry name" value="STRESS RESPONSE REGULATOR PROTEIN 1"/>
    <property type="match status" value="1"/>
</dbReference>
<dbReference type="PANTHER" id="PTHR44591:SF3">
    <property type="entry name" value="RESPONSE REGULATORY DOMAIN-CONTAINING PROTEIN"/>
    <property type="match status" value="1"/>
</dbReference>
<evidence type="ECO:0000313" key="5">
    <source>
        <dbReference type="Proteomes" id="UP000715781"/>
    </source>
</evidence>
<dbReference type="Pfam" id="PF00072">
    <property type="entry name" value="Response_reg"/>
    <property type="match status" value="1"/>
</dbReference>
<dbReference type="Gene3D" id="3.40.50.2300">
    <property type="match status" value="1"/>
</dbReference>
<evidence type="ECO:0000259" key="3">
    <source>
        <dbReference type="PROSITE" id="PS50110"/>
    </source>
</evidence>
<accession>A0A951PV56</accession>
<name>A0A951PV56_9NOST</name>
<dbReference type="EMBL" id="JAHHHN010000001">
    <property type="protein sequence ID" value="MBW4560078.1"/>
    <property type="molecule type" value="Genomic_DNA"/>
</dbReference>
<reference evidence="4" key="2">
    <citation type="journal article" date="2022" name="Microbiol. Resour. Announc.">
        <title>Metagenome Sequencing to Explore Phylogenomics of Terrestrial Cyanobacteria.</title>
        <authorList>
            <person name="Ward R.D."/>
            <person name="Stajich J.E."/>
            <person name="Johansen J.R."/>
            <person name="Huntemann M."/>
            <person name="Clum A."/>
            <person name="Foster B."/>
            <person name="Foster B."/>
            <person name="Roux S."/>
            <person name="Palaniappan K."/>
            <person name="Varghese N."/>
            <person name="Mukherjee S."/>
            <person name="Reddy T.B.K."/>
            <person name="Daum C."/>
            <person name="Copeland A."/>
            <person name="Chen I.A."/>
            <person name="Ivanova N.N."/>
            <person name="Kyrpides N.C."/>
            <person name="Shapiro N."/>
            <person name="Eloe-Fadrosh E.A."/>
            <person name="Pietrasiak N."/>
        </authorList>
    </citation>
    <scope>NUCLEOTIDE SEQUENCE</scope>
    <source>
        <strain evidence="4">JT2-VF2</strain>
    </source>
</reference>
<dbReference type="InterPro" id="IPR011006">
    <property type="entry name" value="CheY-like_superfamily"/>
</dbReference>
<dbReference type="PROSITE" id="PS50110">
    <property type="entry name" value="RESPONSE_REGULATORY"/>
    <property type="match status" value="1"/>
</dbReference>
<keyword evidence="1 2" id="KW-0597">Phosphoprotein</keyword>
<evidence type="ECO:0000313" key="4">
    <source>
        <dbReference type="EMBL" id="MBW4560078.1"/>
    </source>
</evidence>
<evidence type="ECO:0000256" key="1">
    <source>
        <dbReference type="ARBA" id="ARBA00022553"/>
    </source>
</evidence>
<proteinExistence type="predicted"/>
<protein>
    <submittedName>
        <fullName evidence="4">Response regulator</fullName>
    </submittedName>
</protein>
<dbReference type="InterPro" id="IPR001789">
    <property type="entry name" value="Sig_transdc_resp-reg_receiver"/>
</dbReference>
<feature type="domain" description="Response regulatory" evidence="3">
    <location>
        <begin position="7"/>
        <end position="124"/>
    </location>
</feature>
<reference evidence="4" key="1">
    <citation type="submission" date="2021-05" db="EMBL/GenBank/DDBJ databases">
        <authorList>
            <person name="Pietrasiak N."/>
            <person name="Ward R."/>
            <person name="Stajich J.E."/>
            <person name="Kurbessoian T."/>
        </authorList>
    </citation>
    <scope>NUCLEOTIDE SEQUENCE</scope>
    <source>
        <strain evidence="4">JT2-VF2</strain>
    </source>
</reference>
<dbReference type="GO" id="GO:0000160">
    <property type="term" value="P:phosphorelay signal transduction system"/>
    <property type="evidence" value="ECO:0007669"/>
    <property type="project" value="InterPro"/>
</dbReference>
<dbReference type="AlphaFoldDB" id="A0A951PV56"/>
<organism evidence="4 5">
    <name type="scientific">Mojavia pulchra JT2-VF2</name>
    <dbReference type="NCBI Taxonomy" id="287848"/>
    <lineage>
        <taxon>Bacteria</taxon>
        <taxon>Bacillati</taxon>
        <taxon>Cyanobacteriota</taxon>
        <taxon>Cyanophyceae</taxon>
        <taxon>Nostocales</taxon>
        <taxon>Nostocaceae</taxon>
    </lineage>
</organism>
<evidence type="ECO:0000256" key="2">
    <source>
        <dbReference type="PROSITE-ProRule" id="PRU00169"/>
    </source>
</evidence>
<dbReference type="InterPro" id="IPR050595">
    <property type="entry name" value="Bact_response_regulator"/>
</dbReference>
<dbReference type="SMART" id="SM00448">
    <property type="entry name" value="REC"/>
    <property type="match status" value="1"/>
</dbReference>
<gene>
    <name evidence="4" type="ORF">KME32_02790</name>
</gene>